<gene>
    <name evidence="1" type="ORF">C4S77_07350</name>
</gene>
<protein>
    <submittedName>
        <fullName evidence="1">Uncharacterized protein</fullName>
    </submittedName>
</protein>
<evidence type="ECO:0000313" key="2">
    <source>
        <dbReference type="Proteomes" id="UP000238042"/>
    </source>
</evidence>
<sequence>MTKTNEKYSYEDFLLRKRILKQEINDIEKSVSLENLPNTLGMLANNIKDKTWGLIQNPNFLNLSVNTGIGFISEKILSKFINKKSIPGKIALIALSYLVPLTINKTKKYLTNKKKNSQISNS</sequence>
<dbReference type="EMBL" id="PSZM01000040">
    <property type="protein sequence ID" value="PQL91617.1"/>
    <property type="molecule type" value="Genomic_DNA"/>
</dbReference>
<evidence type="ECO:0000313" key="1">
    <source>
        <dbReference type="EMBL" id="PQL91617.1"/>
    </source>
</evidence>
<dbReference type="AlphaFoldDB" id="A0A2S8AAY9"/>
<name>A0A2S8AAY9_9FLAO</name>
<reference evidence="1 2" key="1">
    <citation type="submission" date="2018-02" db="EMBL/GenBank/DDBJ databases">
        <title>Genome sequences of Apibacter spp., gut symbionts of Asian honey bees.</title>
        <authorList>
            <person name="Kwong W.K."/>
            <person name="Steele M.I."/>
            <person name="Moran N.A."/>
        </authorList>
    </citation>
    <scope>NUCLEOTIDE SEQUENCE [LARGE SCALE GENOMIC DNA]</scope>
    <source>
        <strain evidence="2">wkB301</strain>
    </source>
</reference>
<proteinExistence type="predicted"/>
<organism evidence="1 2">
    <name type="scientific">Apibacter adventoris</name>
    <dbReference type="NCBI Taxonomy" id="1679466"/>
    <lineage>
        <taxon>Bacteria</taxon>
        <taxon>Pseudomonadati</taxon>
        <taxon>Bacteroidota</taxon>
        <taxon>Flavobacteriia</taxon>
        <taxon>Flavobacteriales</taxon>
        <taxon>Weeksellaceae</taxon>
        <taxon>Apibacter</taxon>
    </lineage>
</organism>
<comment type="caution">
    <text evidence="1">The sequence shown here is derived from an EMBL/GenBank/DDBJ whole genome shotgun (WGS) entry which is preliminary data.</text>
</comment>
<keyword evidence="2" id="KW-1185">Reference proteome</keyword>
<dbReference type="Proteomes" id="UP000238042">
    <property type="component" value="Unassembled WGS sequence"/>
</dbReference>
<accession>A0A2S8AAY9</accession>